<gene>
    <name evidence="3" type="ORF">Ctob_008848</name>
</gene>
<dbReference type="OrthoDB" id="415884at2759"/>
<feature type="region of interest" description="Disordered" evidence="1">
    <location>
        <begin position="372"/>
        <end position="401"/>
    </location>
</feature>
<dbReference type="InterPro" id="IPR036291">
    <property type="entry name" value="NAD(P)-bd_dom_sf"/>
</dbReference>
<keyword evidence="4" id="KW-1185">Reference proteome</keyword>
<evidence type="ECO:0000259" key="2">
    <source>
        <dbReference type="SMART" id="SM00829"/>
    </source>
</evidence>
<dbReference type="Pfam" id="PF13602">
    <property type="entry name" value="ADH_zinc_N_2"/>
    <property type="match status" value="1"/>
</dbReference>
<dbReference type="InterPro" id="IPR020843">
    <property type="entry name" value="ER"/>
</dbReference>
<dbReference type="EMBL" id="JWZX01003260">
    <property type="protein sequence ID" value="KOO22684.1"/>
    <property type="molecule type" value="Genomic_DNA"/>
</dbReference>
<evidence type="ECO:0000256" key="1">
    <source>
        <dbReference type="SAM" id="MobiDB-lite"/>
    </source>
</evidence>
<sequence length="401" mass="42331">MYALLLGFPLSAPMAAYGKMSAGAKLAYGETYPIPTPGNMHAWFSNLPSNATCEVLIQVAYSSVNPSDRSPTMAINDHYPKPAGSDVSGIIVGTTAGGCKKLKVGDAVWGDIGPNTMTVSGSKTKQLGGYAQFAVALDSQLSKVPEGMGLAEAGSLPKVALTSYKALVWYANLDTRPMDERTILVLGGSGGTGTVGLQLAKKVFNATKVTTTTSADNFDYCRSNGADELIDYKTTNWWEVVPDGSQDIVYDCVGQSGTGDYAVKKLKPGGSYVTITGNLAIRVPPGVSQHSFINSDTNLGSANLLEALASFKDVRMTSLKTYNLSDVDAAFAESATGQVKGKLVIKPPPLSEEGRRAAIDLWGAEQPVEARERGLLRGTDRMPAGFPDVTRAGARLTRPES</sequence>
<dbReference type="InterPro" id="IPR013154">
    <property type="entry name" value="ADH-like_N"/>
</dbReference>
<reference evidence="4" key="1">
    <citation type="journal article" date="2015" name="PLoS Genet.">
        <title>Genome Sequence and Transcriptome Analyses of Chrysochromulina tobin: Metabolic Tools for Enhanced Algal Fitness in the Prominent Order Prymnesiales (Haptophyceae).</title>
        <authorList>
            <person name="Hovde B.T."/>
            <person name="Deodato C.R."/>
            <person name="Hunsperger H.M."/>
            <person name="Ryken S.A."/>
            <person name="Yost W."/>
            <person name="Jha R.K."/>
            <person name="Patterson J."/>
            <person name="Monnat R.J. Jr."/>
            <person name="Barlow S.B."/>
            <person name="Starkenburg S.R."/>
            <person name="Cattolico R.A."/>
        </authorList>
    </citation>
    <scope>NUCLEOTIDE SEQUENCE</scope>
    <source>
        <strain evidence="4">CCMP291</strain>
    </source>
</reference>
<organism evidence="3 4">
    <name type="scientific">Chrysochromulina tobinii</name>
    <dbReference type="NCBI Taxonomy" id="1460289"/>
    <lineage>
        <taxon>Eukaryota</taxon>
        <taxon>Haptista</taxon>
        <taxon>Haptophyta</taxon>
        <taxon>Prymnesiophyceae</taxon>
        <taxon>Prymnesiales</taxon>
        <taxon>Chrysochromulinaceae</taxon>
        <taxon>Chrysochromulina</taxon>
    </lineage>
</organism>
<dbReference type="PANTHER" id="PTHR44013:SF1">
    <property type="entry name" value="ZINC-TYPE ALCOHOL DEHYDROGENASE-LIKE PROTEIN C16A3.02C"/>
    <property type="match status" value="1"/>
</dbReference>
<dbReference type="SUPFAM" id="SSF51735">
    <property type="entry name" value="NAD(P)-binding Rossmann-fold domains"/>
    <property type="match status" value="1"/>
</dbReference>
<dbReference type="SMART" id="SM00829">
    <property type="entry name" value="PKS_ER"/>
    <property type="match status" value="1"/>
</dbReference>
<feature type="domain" description="Enoyl reductase (ER)" evidence="2">
    <location>
        <begin position="38"/>
        <end position="345"/>
    </location>
</feature>
<dbReference type="Pfam" id="PF08240">
    <property type="entry name" value="ADH_N"/>
    <property type="match status" value="1"/>
</dbReference>
<dbReference type="AlphaFoldDB" id="A0A0M0J7W0"/>
<name>A0A0M0J7W0_9EUKA</name>
<accession>A0A0M0J7W0</accession>
<dbReference type="Gene3D" id="3.90.180.10">
    <property type="entry name" value="Medium-chain alcohol dehydrogenases, catalytic domain"/>
    <property type="match status" value="1"/>
</dbReference>
<dbReference type="InterPro" id="IPR052733">
    <property type="entry name" value="Chloroplast_QOR"/>
</dbReference>
<protein>
    <submittedName>
        <fullName evidence="3">Quinone oxidoreductase-like protein chloroplastic-like protein</fullName>
    </submittedName>
</protein>
<dbReference type="PANTHER" id="PTHR44013">
    <property type="entry name" value="ZINC-TYPE ALCOHOL DEHYDROGENASE-LIKE PROTEIN C16A3.02C"/>
    <property type="match status" value="1"/>
</dbReference>
<dbReference type="Proteomes" id="UP000037460">
    <property type="component" value="Unassembled WGS sequence"/>
</dbReference>
<proteinExistence type="predicted"/>
<evidence type="ECO:0000313" key="4">
    <source>
        <dbReference type="Proteomes" id="UP000037460"/>
    </source>
</evidence>
<dbReference type="GO" id="GO:0016491">
    <property type="term" value="F:oxidoreductase activity"/>
    <property type="evidence" value="ECO:0007669"/>
    <property type="project" value="InterPro"/>
</dbReference>
<dbReference type="CDD" id="cd08267">
    <property type="entry name" value="MDR1"/>
    <property type="match status" value="1"/>
</dbReference>
<dbReference type="InterPro" id="IPR011032">
    <property type="entry name" value="GroES-like_sf"/>
</dbReference>
<comment type="caution">
    <text evidence="3">The sequence shown here is derived from an EMBL/GenBank/DDBJ whole genome shotgun (WGS) entry which is preliminary data.</text>
</comment>
<evidence type="ECO:0000313" key="3">
    <source>
        <dbReference type="EMBL" id="KOO22684.1"/>
    </source>
</evidence>
<dbReference type="Gene3D" id="3.40.50.720">
    <property type="entry name" value="NAD(P)-binding Rossmann-like Domain"/>
    <property type="match status" value="1"/>
</dbReference>
<dbReference type="SUPFAM" id="SSF50129">
    <property type="entry name" value="GroES-like"/>
    <property type="match status" value="1"/>
</dbReference>